<feature type="repeat" description="TPR" evidence="3">
    <location>
        <begin position="97"/>
        <end position="130"/>
    </location>
</feature>
<dbReference type="PANTHER" id="PTHR45641:SF19">
    <property type="entry name" value="NEPHROCYSTIN-3"/>
    <property type="match status" value="1"/>
</dbReference>
<proteinExistence type="predicted"/>
<feature type="non-terminal residue" evidence="4">
    <location>
        <position position="1"/>
    </location>
</feature>
<keyword evidence="1" id="KW-0677">Repeat</keyword>
<name>A0A8S2FP78_9BILA</name>
<evidence type="ECO:0000256" key="2">
    <source>
        <dbReference type="ARBA" id="ARBA00022803"/>
    </source>
</evidence>
<comment type="caution">
    <text evidence="4">The sequence shown here is derived from an EMBL/GenBank/DDBJ whole genome shotgun (WGS) entry which is preliminary data.</text>
</comment>
<dbReference type="Gene3D" id="1.25.40.10">
    <property type="entry name" value="Tetratricopeptide repeat domain"/>
    <property type="match status" value="4"/>
</dbReference>
<dbReference type="InterPro" id="IPR011990">
    <property type="entry name" value="TPR-like_helical_dom_sf"/>
</dbReference>
<feature type="repeat" description="TPR" evidence="3">
    <location>
        <begin position="263"/>
        <end position="296"/>
    </location>
</feature>
<dbReference type="Pfam" id="PF13181">
    <property type="entry name" value="TPR_8"/>
    <property type="match status" value="2"/>
</dbReference>
<feature type="repeat" description="TPR" evidence="3">
    <location>
        <begin position="300"/>
        <end position="333"/>
    </location>
</feature>
<dbReference type="Proteomes" id="UP000682733">
    <property type="component" value="Unassembled WGS sequence"/>
</dbReference>
<dbReference type="AlphaFoldDB" id="A0A8S2FP78"/>
<evidence type="ECO:0000313" key="6">
    <source>
        <dbReference type="Proteomes" id="UP000677228"/>
    </source>
</evidence>
<feature type="repeat" description="TPR" evidence="3">
    <location>
        <begin position="345"/>
        <end position="378"/>
    </location>
</feature>
<sequence length="469" mass="56256">DIHIGTYLVGHVCRLYGQMERAYEYFLLDLRNEYRLTEIFEPSRIMVFFKASLVITTYQRIGLIQLGSFYRDEKKYDSAIKQYKIALEIQDNHVKISELNYHLGYCYDEQQEYNLAIEHYKRALAIFETTRDDLMLIPLYTSIGKCYKKKQDCTTAIEYFKKALELISNDNDDIQICELYDNISSCYYITEQYHRALEYSTKSLFIKENNVHLNIYDLKVIAHFNHFVGLCYSKMEQYDLAIHYFNKMLKMWEQYPSFLDVGFKVHENIATMYMKKKQYHLAIEHYKKELVVSKDQYDNTDLHVKIGECYQRTYNYELAVLHYKTALEVLENTDDDDDNDDDIIQYLMMTTAHLYFKVNQYDSAVEWYTKVLNMTDESSIEHSKAVNGIAKVWYEKRNYEQSWSFCSKSMNNDFEKFEIYGKIFHYYGEQIFAYNCFVKSIQILSSSPIMPHYRKKYIKRIQKALNQLK</sequence>
<dbReference type="PANTHER" id="PTHR45641">
    <property type="entry name" value="TETRATRICOPEPTIDE REPEAT PROTEIN (AFU_ORTHOLOGUE AFUA_6G03870)"/>
    <property type="match status" value="1"/>
</dbReference>
<reference evidence="4" key="1">
    <citation type="submission" date="2021-02" db="EMBL/GenBank/DDBJ databases">
        <authorList>
            <person name="Nowell W R."/>
        </authorList>
    </citation>
    <scope>NUCLEOTIDE SEQUENCE</scope>
</reference>
<keyword evidence="2 3" id="KW-0802">TPR repeat</keyword>
<evidence type="ECO:0008006" key="7">
    <source>
        <dbReference type="Google" id="ProtNLM"/>
    </source>
</evidence>
<dbReference type="Proteomes" id="UP000677228">
    <property type="component" value="Unassembled WGS sequence"/>
</dbReference>
<accession>A0A8S2FP78</accession>
<dbReference type="EMBL" id="CAJNOK010036070">
    <property type="protein sequence ID" value="CAF1519013.1"/>
    <property type="molecule type" value="Genomic_DNA"/>
</dbReference>
<feature type="repeat" description="TPR" evidence="3">
    <location>
        <begin position="60"/>
        <end position="93"/>
    </location>
</feature>
<organism evidence="4 6">
    <name type="scientific">Didymodactylos carnosus</name>
    <dbReference type="NCBI Taxonomy" id="1234261"/>
    <lineage>
        <taxon>Eukaryota</taxon>
        <taxon>Metazoa</taxon>
        <taxon>Spiralia</taxon>
        <taxon>Gnathifera</taxon>
        <taxon>Rotifera</taxon>
        <taxon>Eurotatoria</taxon>
        <taxon>Bdelloidea</taxon>
        <taxon>Philodinida</taxon>
        <taxon>Philodinidae</taxon>
        <taxon>Didymodactylos</taxon>
    </lineage>
</organism>
<dbReference type="SMART" id="SM00028">
    <property type="entry name" value="TPR"/>
    <property type="match status" value="8"/>
</dbReference>
<evidence type="ECO:0000256" key="1">
    <source>
        <dbReference type="ARBA" id="ARBA00022737"/>
    </source>
</evidence>
<evidence type="ECO:0000313" key="5">
    <source>
        <dbReference type="EMBL" id="CAF4306056.1"/>
    </source>
</evidence>
<feature type="repeat" description="TPR" evidence="3">
    <location>
        <begin position="222"/>
        <end position="255"/>
    </location>
</feature>
<protein>
    <recommendedName>
        <fullName evidence="7">Tetratricopeptide repeat protein</fullName>
    </recommendedName>
</protein>
<feature type="repeat" description="TPR" evidence="3">
    <location>
        <begin position="137"/>
        <end position="170"/>
    </location>
</feature>
<evidence type="ECO:0000256" key="3">
    <source>
        <dbReference type="PROSITE-ProRule" id="PRU00339"/>
    </source>
</evidence>
<dbReference type="EMBL" id="CAJOBA010058197">
    <property type="protein sequence ID" value="CAF4306056.1"/>
    <property type="molecule type" value="Genomic_DNA"/>
</dbReference>
<dbReference type="SUPFAM" id="SSF48452">
    <property type="entry name" value="TPR-like"/>
    <property type="match status" value="2"/>
</dbReference>
<dbReference type="InterPro" id="IPR019734">
    <property type="entry name" value="TPR_rpt"/>
</dbReference>
<dbReference type="PROSITE" id="PS50005">
    <property type="entry name" value="TPR"/>
    <property type="match status" value="7"/>
</dbReference>
<evidence type="ECO:0000313" key="4">
    <source>
        <dbReference type="EMBL" id="CAF1519013.1"/>
    </source>
</evidence>
<gene>
    <name evidence="4" type="ORF">OVA965_LOCUS37699</name>
    <name evidence="5" type="ORF">TMI583_LOCUS38808</name>
</gene>
<dbReference type="Pfam" id="PF13424">
    <property type="entry name" value="TPR_12"/>
    <property type="match status" value="2"/>
</dbReference>